<dbReference type="EMBL" id="CP159534">
    <property type="protein sequence ID" value="XCJ74581.1"/>
    <property type="molecule type" value="Genomic_DNA"/>
</dbReference>
<sequence>MADSEAHDDVLLQLAADIKEGILVTLKRDGRPQLSNVWHVYDPAARTIRVSVTEDRAKTKNLRRDPRAGYHVTSQDRWAWTVVEGTAELTPVATDPYDETVEALIALYRDRNGEHEDWDDYRRAMVRDRRVLVTLHVERAYGQPAR</sequence>
<name>A0AAU8J299_9ACTN</name>
<feature type="domain" description="Pyridoxamine 5'-phosphate oxidase N-terminal" evidence="2">
    <location>
        <begin position="20"/>
        <end position="141"/>
    </location>
</feature>
<evidence type="ECO:0000259" key="2">
    <source>
        <dbReference type="Pfam" id="PF01243"/>
    </source>
</evidence>
<dbReference type="GO" id="GO:0005829">
    <property type="term" value="C:cytosol"/>
    <property type="evidence" value="ECO:0007669"/>
    <property type="project" value="TreeGrafter"/>
</dbReference>
<dbReference type="Pfam" id="PF01243">
    <property type="entry name" value="PNPOx_N"/>
    <property type="match status" value="1"/>
</dbReference>
<dbReference type="GO" id="GO:0070967">
    <property type="term" value="F:coenzyme F420 binding"/>
    <property type="evidence" value="ECO:0007669"/>
    <property type="project" value="TreeGrafter"/>
</dbReference>
<dbReference type="SUPFAM" id="SSF50475">
    <property type="entry name" value="FMN-binding split barrel"/>
    <property type="match status" value="1"/>
</dbReference>
<dbReference type="InterPro" id="IPR011576">
    <property type="entry name" value="Pyridox_Oxase_N"/>
</dbReference>
<dbReference type="InterPro" id="IPR019920">
    <property type="entry name" value="F420-binding_dom_put"/>
</dbReference>
<dbReference type="PANTHER" id="PTHR35176">
    <property type="entry name" value="HEME OXYGENASE HI_0854-RELATED"/>
    <property type="match status" value="1"/>
</dbReference>
<dbReference type="Gene3D" id="2.30.110.10">
    <property type="entry name" value="Electron Transport, Fmn-binding Protein, Chain A"/>
    <property type="match status" value="1"/>
</dbReference>
<dbReference type="KEGG" id="stac:ABII15_33450"/>
<dbReference type="RefSeq" id="WP_353946021.1">
    <property type="nucleotide sequence ID" value="NZ_CP159534.1"/>
</dbReference>
<proteinExistence type="predicted"/>
<dbReference type="AlphaFoldDB" id="A0AAU8J299"/>
<reference evidence="3" key="1">
    <citation type="submission" date="2024-06" db="EMBL/GenBank/DDBJ databases">
        <title>Streptomyces sp. strain HUAS MG91 genome sequences.</title>
        <authorList>
            <person name="Mo P."/>
        </authorList>
    </citation>
    <scope>NUCLEOTIDE SEQUENCE</scope>
    <source>
        <strain evidence="3">HUAS MG91</strain>
    </source>
</reference>
<keyword evidence="1" id="KW-0560">Oxidoreductase</keyword>
<evidence type="ECO:0000256" key="1">
    <source>
        <dbReference type="ARBA" id="ARBA00023002"/>
    </source>
</evidence>
<organism evidence="3">
    <name type="scientific">Streptomyces tabacisoli</name>
    <dbReference type="NCBI Taxonomy" id="3156398"/>
    <lineage>
        <taxon>Bacteria</taxon>
        <taxon>Bacillati</taxon>
        <taxon>Actinomycetota</taxon>
        <taxon>Actinomycetes</taxon>
        <taxon>Kitasatosporales</taxon>
        <taxon>Streptomycetaceae</taxon>
        <taxon>Streptomyces</taxon>
    </lineage>
</organism>
<gene>
    <name evidence="3" type="ORF">ABII15_33450</name>
</gene>
<dbReference type="InterPro" id="IPR052019">
    <property type="entry name" value="F420H2_bilvrd_red/Heme_oxyg"/>
</dbReference>
<accession>A0AAU8J299</accession>
<evidence type="ECO:0000313" key="3">
    <source>
        <dbReference type="EMBL" id="XCJ74581.1"/>
    </source>
</evidence>
<dbReference type="NCBIfam" id="TIGR03618">
    <property type="entry name" value="Rv1155_F420"/>
    <property type="match status" value="1"/>
</dbReference>
<dbReference type="GO" id="GO:0016627">
    <property type="term" value="F:oxidoreductase activity, acting on the CH-CH group of donors"/>
    <property type="evidence" value="ECO:0007669"/>
    <property type="project" value="TreeGrafter"/>
</dbReference>
<protein>
    <submittedName>
        <fullName evidence="3">PPOX class F420-dependent oxidoreductase</fullName>
    </submittedName>
</protein>
<dbReference type="PANTHER" id="PTHR35176:SF2">
    <property type="entry name" value="F420H(2)-DEPENDENT REDUCTASE RV1155"/>
    <property type="match status" value="1"/>
</dbReference>
<dbReference type="InterPro" id="IPR012349">
    <property type="entry name" value="Split_barrel_FMN-bd"/>
</dbReference>